<organism evidence="6 7">
    <name type="scientific">Reticulomyxa filosa</name>
    <dbReference type="NCBI Taxonomy" id="46433"/>
    <lineage>
        <taxon>Eukaryota</taxon>
        <taxon>Sar</taxon>
        <taxon>Rhizaria</taxon>
        <taxon>Retaria</taxon>
        <taxon>Foraminifera</taxon>
        <taxon>Monothalamids</taxon>
        <taxon>Reticulomyxidae</taxon>
        <taxon>Reticulomyxa</taxon>
    </lineage>
</organism>
<dbReference type="InterPro" id="IPR015943">
    <property type="entry name" value="WD40/YVTN_repeat-like_dom_sf"/>
</dbReference>
<gene>
    <name evidence="6" type="ORF">RFI_31202</name>
</gene>
<dbReference type="InterPro" id="IPR024977">
    <property type="entry name" value="Apc4-like_WD40_dom"/>
</dbReference>
<keyword evidence="1 3" id="KW-0853">WD repeat</keyword>
<dbReference type="PANTHER" id="PTHR19848">
    <property type="entry name" value="WD40 REPEAT PROTEIN"/>
    <property type="match status" value="1"/>
</dbReference>
<name>X6LZM7_RETFI</name>
<keyword evidence="4" id="KW-0812">Transmembrane</keyword>
<evidence type="ECO:0000313" key="7">
    <source>
        <dbReference type="Proteomes" id="UP000023152"/>
    </source>
</evidence>
<feature type="repeat" description="WD" evidence="3">
    <location>
        <begin position="58"/>
        <end position="98"/>
    </location>
</feature>
<dbReference type="SMART" id="SM00320">
    <property type="entry name" value="WD40"/>
    <property type="match status" value="3"/>
</dbReference>
<dbReference type="InterPro" id="IPR001680">
    <property type="entry name" value="WD40_rpt"/>
</dbReference>
<dbReference type="PANTHER" id="PTHR19848:SF8">
    <property type="entry name" value="F-BOX AND WD REPEAT DOMAIN CONTAINING 7"/>
    <property type="match status" value="1"/>
</dbReference>
<dbReference type="EMBL" id="ASPP01027383">
    <property type="protein sequence ID" value="ETO06195.1"/>
    <property type="molecule type" value="Genomic_DNA"/>
</dbReference>
<proteinExistence type="predicted"/>
<accession>X6LZM7</accession>
<dbReference type="Proteomes" id="UP000023152">
    <property type="component" value="Unassembled WGS sequence"/>
</dbReference>
<feature type="transmembrane region" description="Helical" evidence="4">
    <location>
        <begin position="12"/>
        <end position="31"/>
    </location>
</feature>
<comment type="caution">
    <text evidence="6">The sequence shown here is derived from an EMBL/GenBank/DDBJ whole genome shotgun (WGS) entry which is preliminary data.</text>
</comment>
<dbReference type="PROSITE" id="PS50082">
    <property type="entry name" value="WD_REPEATS_2"/>
    <property type="match status" value="2"/>
</dbReference>
<keyword evidence="4" id="KW-0472">Membrane</keyword>
<dbReference type="AlphaFoldDB" id="X6LZM7"/>
<feature type="domain" description="Anaphase-promoting complex subunit 4-like WD40" evidence="5">
    <location>
        <begin position="94"/>
        <end position="166"/>
    </location>
</feature>
<evidence type="ECO:0000256" key="3">
    <source>
        <dbReference type="PROSITE-ProRule" id="PRU00221"/>
    </source>
</evidence>
<reference evidence="6 7" key="1">
    <citation type="journal article" date="2013" name="Curr. Biol.">
        <title>The Genome of the Foraminiferan Reticulomyxa filosa.</title>
        <authorList>
            <person name="Glockner G."/>
            <person name="Hulsmann N."/>
            <person name="Schleicher M."/>
            <person name="Noegel A.A."/>
            <person name="Eichinger L."/>
            <person name="Gallinger C."/>
            <person name="Pawlowski J."/>
            <person name="Sierra R."/>
            <person name="Euteneuer U."/>
            <person name="Pillet L."/>
            <person name="Moustafa A."/>
            <person name="Platzer M."/>
            <person name="Groth M."/>
            <person name="Szafranski K."/>
            <person name="Schliwa M."/>
        </authorList>
    </citation>
    <scope>NUCLEOTIDE SEQUENCE [LARGE SCALE GENOMIC DNA]</scope>
</reference>
<sequence length="371" mass="43752">MKTKVTKWRHASQLVVVFFLYNTFYYMQLIYKQLTDGFMILIKIIIKYVKGFQLLKVLESHSSTVNSIIFSADGRKIVSASYKTARIWDVESRKQLQIFKEHTNQLFFAKFSPDGNNILCSYFSPDGRYIVSGLRNNTIILLDLNSGIEMKQFSAHSNDILSIQFSPDSKMINLVKRIKQFKSHSDRITRAKFSPDGQFIIACSFNTIRIWNIETGKEWEILGTHSKCINDVKYFPDSQAIRLLFIFFSTLKQNINNNNKDTNEITLLAFGEYNKHILMMKYINNHNNTTSIERDEIYYAIISGKNNNLFIIYCQKGKKWIEFEEIIKIKELDYFCSLINYGIFSTQRLLSEHRITDYYYFDRMKNITKHF</sequence>
<evidence type="ECO:0000313" key="6">
    <source>
        <dbReference type="EMBL" id="ETO06195.1"/>
    </source>
</evidence>
<keyword evidence="2" id="KW-0677">Repeat</keyword>
<keyword evidence="4" id="KW-1133">Transmembrane helix</keyword>
<dbReference type="Pfam" id="PF12894">
    <property type="entry name" value="ANAPC4_WD40"/>
    <property type="match status" value="1"/>
</dbReference>
<feature type="repeat" description="WD" evidence="3">
    <location>
        <begin position="181"/>
        <end position="221"/>
    </location>
</feature>
<dbReference type="SUPFAM" id="SSF50978">
    <property type="entry name" value="WD40 repeat-like"/>
    <property type="match status" value="1"/>
</dbReference>
<protein>
    <recommendedName>
        <fullName evidence="5">Anaphase-promoting complex subunit 4-like WD40 domain-containing protein</fullName>
    </recommendedName>
</protein>
<evidence type="ECO:0000256" key="1">
    <source>
        <dbReference type="ARBA" id="ARBA00022574"/>
    </source>
</evidence>
<evidence type="ECO:0000256" key="4">
    <source>
        <dbReference type="SAM" id="Phobius"/>
    </source>
</evidence>
<dbReference type="InterPro" id="IPR036322">
    <property type="entry name" value="WD40_repeat_dom_sf"/>
</dbReference>
<keyword evidence="7" id="KW-1185">Reference proteome</keyword>
<dbReference type="Pfam" id="PF00400">
    <property type="entry name" value="WD40"/>
    <property type="match status" value="2"/>
</dbReference>
<evidence type="ECO:0000259" key="5">
    <source>
        <dbReference type="Pfam" id="PF12894"/>
    </source>
</evidence>
<evidence type="ECO:0000256" key="2">
    <source>
        <dbReference type="ARBA" id="ARBA00022737"/>
    </source>
</evidence>
<dbReference type="Gene3D" id="2.130.10.10">
    <property type="entry name" value="YVTN repeat-like/Quinoprotein amine dehydrogenase"/>
    <property type="match status" value="3"/>
</dbReference>